<dbReference type="AlphaFoldDB" id="A0A177ADB8"/>
<name>A0A177ADB8_9PEZI</name>
<reference evidence="1" key="1">
    <citation type="submission" date="2016-03" db="EMBL/GenBank/DDBJ databases">
        <title>Updated assembly of Pseudogymnoascus destructans, the fungus causing white-nose syndrome of bats.</title>
        <authorList>
            <person name="Palmer J.M."/>
            <person name="Drees K.P."/>
            <person name="Foster J.T."/>
            <person name="Lindner D.L."/>
        </authorList>
    </citation>
    <scope>NUCLEOTIDE SEQUENCE [LARGE SCALE GENOMIC DNA]</scope>
    <source>
        <strain evidence="1">20631-21</strain>
    </source>
</reference>
<proteinExistence type="predicted"/>
<protein>
    <submittedName>
        <fullName evidence="1">Uncharacterized protein</fullName>
    </submittedName>
</protein>
<gene>
    <name evidence="1" type="ORF">VC83_02856</name>
</gene>
<dbReference type="RefSeq" id="XP_024325388.1">
    <property type="nucleotide sequence ID" value="XM_024466510.1"/>
</dbReference>
<dbReference type="eggNOG" id="ENOG502TGF4">
    <property type="taxonomic scope" value="Eukaryota"/>
</dbReference>
<dbReference type="GeneID" id="36285934"/>
<dbReference type="Proteomes" id="UP000077154">
    <property type="component" value="Unassembled WGS sequence"/>
</dbReference>
<accession>A0A177ADB8</accession>
<sequence>MNDGWTRHFDENTQLWASTNTQTGEMIYEDDPEEPEEQEEALVDADYHSEYRLVSIVRRKGGDPAFKHWALFVEDKDGDTEGFECEVEGSRKRFTYAEGRVFTNAPVTTLDTHPVGYVDVENLQNLMEFARVSTIHNEDEYWCCQDFVWTLVEELEAGEILEHCDDFEKERREIYGLKGPHK</sequence>
<evidence type="ECO:0000313" key="1">
    <source>
        <dbReference type="EMBL" id="OAF60106.1"/>
    </source>
</evidence>
<dbReference type="OrthoDB" id="37659at2759"/>
<dbReference type="VEuPathDB" id="FungiDB:GMDG_00227"/>
<organism evidence="1">
    <name type="scientific">Pseudogymnoascus destructans</name>
    <dbReference type="NCBI Taxonomy" id="655981"/>
    <lineage>
        <taxon>Eukaryota</taxon>
        <taxon>Fungi</taxon>
        <taxon>Dikarya</taxon>
        <taxon>Ascomycota</taxon>
        <taxon>Pezizomycotina</taxon>
        <taxon>Leotiomycetes</taxon>
        <taxon>Thelebolales</taxon>
        <taxon>Thelebolaceae</taxon>
        <taxon>Pseudogymnoascus</taxon>
    </lineage>
</organism>
<dbReference type="EMBL" id="KV441392">
    <property type="protein sequence ID" value="OAF60106.1"/>
    <property type="molecule type" value="Genomic_DNA"/>
</dbReference>
<dbReference type="InterPro" id="IPR046670">
    <property type="entry name" value="DUF6540"/>
</dbReference>
<dbReference type="Pfam" id="PF20174">
    <property type="entry name" value="DUF6540"/>
    <property type="match status" value="1"/>
</dbReference>